<protein>
    <submittedName>
        <fullName evidence="1">Uncharacterized protein</fullName>
    </submittedName>
</protein>
<name>A0A252EMS5_9PROT</name>
<comment type="caution">
    <text evidence="1">The sequence shown here is derived from an EMBL/GenBank/DDBJ whole genome shotgun (WGS) entry which is preliminary data.</text>
</comment>
<evidence type="ECO:0000313" key="1">
    <source>
        <dbReference type="EMBL" id="OUL67622.1"/>
    </source>
</evidence>
<dbReference type="Proteomes" id="UP000195072">
    <property type="component" value="Unassembled WGS sequence"/>
</dbReference>
<proteinExistence type="predicted"/>
<evidence type="ECO:0000313" key="2">
    <source>
        <dbReference type="Proteomes" id="UP000195072"/>
    </source>
</evidence>
<sequence>MQCAIAINGYFQKELYILAKDVRYLNKRIGLHIIGEKLGQPLYYSFLFHYLSYYHFFHEYDTKREGDLL</sequence>
<reference evidence="1 2" key="1">
    <citation type="submission" date="2014-06" db="EMBL/GenBank/DDBJ databases">
        <authorList>
            <person name="Ju J."/>
            <person name="Zhang J."/>
        </authorList>
    </citation>
    <scope>NUCLEOTIDE SEQUENCE [LARGE SCALE GENOMIC DNA]</scope>
    <source>
        <strain evidence="1">DmL_050</strain>
    </source>
</reference>
<gene>
    <name evidence="1" type="ORF">HK16_05345</name>
</gene>
<organism evidence="1 2">
    <name type="scientific">Acetobacter senegalensis</name>
    <dbReference type="NCBI Taxonomy" id="446692"/>
    <lineage>
        <taxon>Bacteria</taxon>
        <taxon>Pseudomonadati</taxon>
        <taxon>Pseudomonadota</taxon>
        <taxon>Alphaproteobacteria</taxon>
        <taxon>Acetobacterales</taxon>
        <taxon>Acetobacteraceae</taxon>
        <taxon>Acetobacter</taxon>
    </lineage>
</organism>
<dbReference type="AlphaFoldDB" id="A0A252EMS5"/>
<accession>A0A252EMS5</accession>
<dbReference type="EMBL" id="JOOZ01000002">
    <property type="protein sequence ID" value="OUL67622.1"/>
    <property type="molecule type" value="Genomic_DNA"/>
</dbReference>